<dbReference type="InterPro" id="IPR052158">
    <property type="entry name" value="INH-QAR"/>
</dbReference>
<organism evidence="4 5">
    <name type="scientific">Fulvimonas soli</name>
    <dbReference type="NCBI Taxonomy" id="155197"/>
    <lineage>
        <taxon>Bacteria</taxon>
        <taxon>Pseudomonadati</taxon>
        <taxon>Pseudomonadota</taxon>
        <taxon>Gammaproteobacteria</taxon>
        <taxon>Lysobacterales</taxon>
        <taxon>Rhodanobacteraceae</taxon>
        <taxon>Fulvimonas</taxon>
    </lineage>
</organism>
<dbReference type="GO" id="GO:0003700">
    <property type="term" value="F:DNA-binding transcription factor activity"/>
    <property type="evidence" value="ECO:0007669"/>
    <property type="project" value="InterPro"/>
</dbReference>
<dbReference type="PROSITE" id="PS01124">
    <property type="entry name" value="HTH_ARAC_FAMILY_2"/>
    <property type="match status" value="1"/>
</dbReference>
<dbReference type="Proteomes" id="UP000245812">
    <property type="component" value="Unassembled WGS sequence"/>
</dbReference>
<dbReference type="SMART" id="SM00342">
    <property type="entry name" value="HTH_ARAC"/>
    <property type="match status" value="1"/>
</dbReference>
<evidence type="ECO:0000313" key="4">
    <source>
        <dbReference type="EMBL" id="PWK83470.1"/>
    </source>
</evidence>
<gene>
    <name evidence="4" type="ORF">C7456_1132</name>
</gene>
<evidence type="ECO:0000313" key="5">
    <source>
        <dbReference type="Proteomes" id="UP000245812"/>
    </source>
</evidence>
<keyword evidence="1" id="KW-0805">Transcription regulation</keyword>
<sequence length="368" mass="40537">MQACLDLVQWLCFQRLSSRRKRKYVDMSEVRQLARMPSIEGFSPIKGASSVKQSAVHRVAILAFDGVVPFDLTMACEMFGRAPLPPGKIPYEVLVCAQSNRIRTKLFDMRIRWGLSHAVNAQTVIIPGLDDVLSPIPNTLLEAIRAAEKNGARIASLCSGAFILARTGLLDGMRATTHWRGVQLLADLFPQVTVDPNVLFVDNGRILTSAGACAGMDLCLHMIRQDCGNAVAADTARCAVMPLARDGGQAQFIAYDPPDASSNLSPLLQWIEERLDQDLTLKDMAGRAAMSSRTLNRRFQEQLNTSPLQWLLRARVRRAQTLLETTNLPVEHIASAVGFGSPTSLREHFGRIVGVSPTAYRKSFNPVR</sequence>
<protein>
    <submittedName>
        <fullName evidence="4">AraC family transcriptional regulator with amidase-like domain</fullName>
    </submittedName>
</protein>
<dbReference type="AlphaFoldDB" id="A0A316HS25"/>
<dbReference type="GO" id="GO:0043565">
    <property type="term" value="F:sequence-specific DNA binding"/>
    <property type="evidence" value="ECO:0007669"/>
    <property type="project" value="InterPro"/>
</dbReference>
<dbReference type="Pfam" id="PF12833">
    <property type="entry name" value="HTH_18"/>
    <property type="match status" value="1"/>
</dbReference>
<dbReference type="PANTHER" id="PTHR43130:SF3">
    <property type="entry name" value="HTH-TYPE TRANSCRIPTIONAL REGULATOR RV1931C"/>
    <property type="match status" value="1"/>
</dbReference>
<keyword evidence="5" id="KW-1185">Reference proteome</keyword>
<reference evidence="4 5" key="1">
    <citation type="submission" date="2018-05" db="EMBL/GenBank/DDBJ databases">
        <title>Genomic Encyclopedia of Type Strains, Phase IV (KMG-IV): sequencing the most valuable type-strain genomes for metagenomic binning, comparative biology and taxonomic classification.</title>
        <authorList>
            <person name="Goeker M."/>
        </authorList>
    </citation>
    <scope>NUCLEOTIDE SEQUENCE [LARGE SCALE GENOMIC DNA]</scope>
    <source>
        <strain evidence="4 5">DSM 14263</strain>
    </source>
</reference>
<accession>A0A316HS25</accession>
<dbReference type="InterPro" id="IPR009057">
    <property type="entry name" value="Homeodomain-like_sf"/>
</dbReference>
<dbReference type="InterPro" id="IPR029062">
    <property type="entry name" value="Class_I_gatase-like"/>
</dbReference>
<dbReference type="Gene3D" id="1.10.10.60">
    <property type="entry name" value="Homeodomain-like"/>
    <property type="match status" value="1"/>
</dbReference>
<dbReference type="CDD" id="cd03137">
    <property type="entry name" value="GATase1_AraC_1"/>
    <property type="match status" value="1"/>
</dbReference>
<dbReference type="InterPro" id="IPR002818">
    <property type="entry name" value="DJ-1/PfpI"/>
</dbReference>
<keyword evidence="2" id="KW-0804">Transcription</keyword>
<evidence type="ECO:0000256" key="2">
    <source>
        <dbReference type="ARBA" id="ARBA00023163"/>
    </source>
</evidence>
<comment type="caution">
    <text evidence="4">The sequence shown here is derived from an EMBL/GenBank/DDBJ whole genome shotgun (WGS) entry which is preliminary data.</text>
</comment>
<name>A0A316HS25_9GAMM</name>
<dbReference type="EMBL" id="QGHC01000013">
    <property type="protein sequence ID" value="PWK83470.1"/>
    <property type="molecule type" value="Genomic_DNA"/>
</dbReference>
<evidence type="ECO:0000259" key="3">
    <source>
        <dbReference type="PROSITE" id="PS01124"/>
    </source>
</evidence>
<dbReference type="Gene3D" id="3.40.50.880">
    <property type="match status" value="1"/>
</dbReference>
<dbReference type="SUPFAM" id="SSF52317">
    <property type="entry name" value="Class I glutamine amidotransferase-like"/>
    <property type="match status" value="1"/>
</dbReference>
<dbReference type="PANTHER" id="PTHR43130">
    <property type="entry name" value="ARAC-FAMILY TRANSCRIPTIONAL REGULATOR"/>
    <property type="match status" value="1"/>
</dbReference>
<evidence type="ECO:0000256" key="1">
    <source>
        <dbReference type="ARBA" id="ARBA00023015"/>
    </source>
</evidence>
<dbReference type="Pfam" id="PF01965">
    <property type="entry name" value="DJ-1_PfpI"/>
    <property type="match status" value="1"/>
</dbReference>
<dbReference type="SUPFAM" id="SSF46689">
    <property type="entry name" value="Homeodomain-like"/>
    <property type="match status" value="2"/>
</dbReference>
<proteinExistence type="predicted"/>
<dbReference type="InterPro" id="IPR018060">
    <property type="entry name" value="HTH_AraC"/>
</dbReference>
<feature type="domain" description="HTH araC/xylS-type" evidence="3">
    <location>
        <begin position="265"/>
        <end position="363"/>
    </location>
</feature>